<proteinExistence type="inferred from homology"/>
<comment type="similarity">
    <text evidence="1">Belongs to the sel-1 family.</text>
</comment>
<comment type="caution">
    <text evidence="3">The sequence shown here is derived from an EMBL/GenBank/DDBJ whole genome shotgun (WGS) entry which is preliminary data.</text>
</comment>
<dbReference type="InterPro" id="IPR050767">
    <property type="entry name" value="Sel1_AlgK"/>
</dbReference>
<evidence type="ECO:0000313" key="3">
    <source>
        <dbReference type="EMBL" id="KAJ8659936.1"/>
    </source>
</evidence>
<dbReference type="PANTHER" id="PTHR11102:SF160">
    <property type="entry name" value="ERAD-ASSOCIATED E3 UBIQUITIN-PROTEIN LIGASE COMPONENT HRD3"/>
    <property type="match status" value="1"/>
</dbReference>
<organism evidence="3 4">
    <name type="scientific">Lichtheimia ornata</name>
    <dbReference type="NCBI Taxonomy" id="688661"/>
    <lineage>
        <taxon>Eukaryota</taxon>
        <taxon>Fungi</taxon>
        <taxon>Fungi incertae sedis</taxon>
        <taxon>Mucoromycota</taxon>
        <taxon>Mucoromycotina</taxon>
        <taxon>Mucoromycetes</taxon>
        <taxon>Mucorales</taxon>
        <taxon>Lichtheimiaceae</taxon>
        <taxon>Lichtheimia</taxon>
    </lineage>
</organism>
<dbReference type="RefSeq" id="XP_058344849.1">
    <property type="nucleotide sequence ID" value="XM_058484224.1"/>
</dbReference>
<dbReference type="InterPro" id="IPR019734">
    <property type="entry name" value="TPR_rpt"/>
</dbReference>
<accession>A0AAD7V9A1</accession>
<sequence>MGVNQSKLNYESSLRSQRSSRMMMGDGSSSSGSRTSSKLHLYRQSQQQQQQRPIISSKKKEEETESTLSRCTTRHGALDPTTHSHYNDTNLKQATKSTTRSYNNQHVLDSGYSSGWQQSSVLFSHISSNITTATELSHFCLDDKPTNTASIVAQVTAATTTCSNASSTSSSLAPSSHVNEKATTTPITTKSILNQLVNAPHETQLILDRAFASAYEQQQQQQQQQRDQKDPVYAAYNAALQWSQQVDDEDTRRAAQVWVARYHVEYNQDPSHGFNHLKALAHGGCWQAFFPLAICYLRGVVTKQDDRIIQPVDTTMARQWFSTAAQLDPTTTTDKTVRPTVALAQLHLGILMTQEHDNQKAFHWFLKSADNGNAQAQFIVAIHYAMGLEVDTIDRIKAKSYLEESAKQGFVHSKTALGILHLEDDEYDRALIWLERAEQKGDPRALFRLGLLYKSGQHRRYQTSATAMATVKQDWEKTVHCFKAAAEQGHPGALFQLALGYRKGSLGLKCNLALADQLIQQSAKAGYTPAQRFLGFMYREGWVLTGLKDTTTTAAVAGSRVHHKKSDKLAFQWFYRAAQRHDLYAYILVGQCYEQGRGVPVNRKTALEYYQKAAQKEDSPCQAKAQHAMADLLLRMGRLSEAYHWFTLAANKEEEDDIEEEEEATCDEAQLGASSYDYHWPTRRARLMVARYHLHGWGGVTIDRQRAYNILTELTAHTEQDGHAHYWLATCYLEGIPDVCEINYAAAFEHYSIAAKTSVLDSEYQLARMYAKGMGVECDRSKALAWYKKAASHGHQDALVTLGYHYYTMATTTTMTLQEDESVDIKKDNLNKAMQYFEKAADMGNVNAMERLGDILLSLAAAPTLTLKGKRDRDQQRSRAVHYYTKAASMDHATAQRELGKLYHAGIGVARDYERAFALFSRAAAQDDPAATLLLGNCYEHGHGTIQDQERALELYQRSAKLKDPFASFAAAQLYNELNRIHEAYTHYKLTANDHRLKSTTTSKTAKWMMSRYIVDYDDMPFGETKEDAFKMLSHLAITEDNGDPFTPAFYWLAYCFQYGIGTSIDLVQAIEWYQKAVEEDDNVEALVQLGLIHSQGGPGVPGDQGHAMDLLQRAAERGHPAGQYQLGMAYWRGLHSITIDEEKATMLFQDAATQGYGQSHWALGEMAYEKGDKTMALHCWQNGTQQGDPSSMRCQARLLLEHMPQENKECMTQQYMDAIELLAGAAHAGDIESHFYLGRIYLAEAALLKTNGMTLQEQQQQPPASEDQEQRLMMIQQQHDEKTELAKHYLEKAALADHVEAMFLLAQIWHEQQEYTTAHKYYERAAEQNHPLARVMRARYLLGDGISGIEPDPQAAYKELLDCAKNEGCVEAYHSLGQCHEYGLGTKQDYQQALDWYLKSVKVTGDAEALYRIGSIYAQGLVSPPPESDRSYDMEAHRWFEMACRMANHARAHYHLGLYYLDGIKDHDGVVLLESDQDRALHHLQFAAQQNDRDAMLLLGTLLNDEEWLDHAAQLGSRDALRELGKLYYLGTGAITKEQDFEQAYMLFHQAASLGDCDAAMFVGTFHEHGIHHIVPDLQQALRWYQVAANNNEQQPWMAELAMARVLHQLPGMRARAYACFQAAFEYAPSDKERTVPDIMMARYKLHQWHATCTEEEEEQQDAITTLLRYANEGDPRVFYEVALCYDNGHVVEKDMDKAFEWYTRLEQFHTQLNDDAQDMLEEELQQDIRKALYRLADYYRNGLGVTQVDHTKAATLERRASLLCMEEEEDDNNIQSLPSPTSLS</sequence>
<dbReference type="SMART" id="SM00671">
    <property type="entry name" value="SEL1"/>
    <property type="match status" value="28"/>
</dbReference>
<feature type="region of interest" description="Disordered" evidence="2">
    <location>
        <begin position="1"/>
        <end position="88"/>
    </location>
</feature>
<evidence type="ECO:0000256" key="2">
    <source>
        <dbReference type="SAM" id="MobiDB-lite"/>
    </source>
</evidence>
<evidence type="ECO:0000313" key="4">
    <source>
        <dbReference type="Proteomes" id="UP001234581"/>
    </source>
</evidence>
<name>A0AAD7V9A1_9FUNG</name>
<reference evidence="3 4" key="1">
    <citation type="submission" date="2023-03" db="EMBL/GenBank/DDBJ databases">
        <title>Genome sequence of Lichtheimia ornata CBS 291.66.</title>
        <authorList>
            <person name="Mohabir J.T."/>
            <person name="Shea T.P."/>
            <person name="Kurbessoian T."/>
            <person name="Berby B."/>
            <person name="Fontaine J."/>
            <person name="Livny J."/>
            <person name="Gnirke A."/>
            <person name="Stajich J.E."/>
            <person name="Cuomo C.A."/>
        </authorList>
    </citation>
    <scope>NUCLEOTIDE SEQUENCE [LARGE SCALE GENOMIC DNA]</scope>
    <source>
        <strain evidence="3">CBS 291.66</strain>
    </source>
</reference>
<dbReference type="EMBL" id="JARTCD010000015">
    <property type="protein sequence ID" value="KAJ8659936.1"/>
    <property type="molecule type" value="Genomic_DNA"/>
</dbReference>
<gene>
    <name evidence="3" type="ORF">O0I10_004162</name>
</gene>
<dbReference type="Pfam" id="PF08238">
    <property type="entry name" value="Sel1"/>
    <property type="match status" value="28"/>
</dbReference>
<dbReference type="PANTHER" id="PTHR11102">
    <property type="entry name" value="SEL-1-LIKE PROTEIN"/>
    <property type="match status" value="1"/>
</dbReference>
<dbReference type="Proteomes" id="UP001234581">
    <property type="component" value="Unassembled WGS sequence"/>
</dbReference>
<dbReference type="Gene3D" id="1.25.40.10">
    <property type="entry name" value="Tetratricopeptide repeat domain"/>
    <property type="match status" value="9"/>
</dbReference>
<dbReference type="InterPro" id="IPR011990">
    <property type="entry name" value="TPR-like_helical_dom_sf"/>
</dbReference>
<feature type="compositionally biased region" description="Low complexity" evidence="2">
    <location>
        <begin position="12"/>
        <end position="36"/>
    </location>
</feature>
<dbReference type="SUPFAM" id="SSF81901">
    <property type="entry name" value="HCP-like"/>
    <property type="match status" value="9"/>
</dbReference>
<feature type="compositionally biased region" description="Polar residues" evidence="2">
    <location>
        <begin position="1"/>
        <end position="11"/>
    </location>
</feature>
<dbReference type="InterPro" id="IPR006597">
    <property type="entry name" value="Sel1-like"/>
</dbReference>
<protein>
    <recommendedName>
        <fullName evidence="5">Sel1 repeat protein</fullName>
    </recommendedName>
</protein>
<keyword evidence="4" id="KW-1185">Reference proteome</keyword>
<dbReference type="GeneID" id="83211575"/>
<evidence type="ECO:0000256" key="1">
    <source>
        <dbReference type="ARBA" id="ARBA00038101"/>
    </source>
</evidence>
<evidence type="ECO:0008006" key="5">
    <source>
        <dbReference type="Google" id="ProtNLM"/>
    </source>
</evidence>
<dbReference type="SMART" id="SM00028">
    <property type="entry name" value="TPR"/>
    <property type="match status" value="5"/>
</dbReference>